<dbReference type="SUPFAM" id="SSF109854">
    <property type="entry name" value="DinB/YfiT-like putative metalloenzymes"/>
    <property type="match status" value="1"/>
</dbReference>
<evidence type="ECO:0000313" key="1">
    <source>
        <dbReference type="EMBL" id="WTU43658.1"/>
    </source>
</evidence>
<accession>A0AAU2H8A3</accession>
<dbReference type="AlphaFoldDB" id="A0AAU2H8A3"/>
<proteinExistence type="predicted"/>
<dbReference type="Pfam" id="PF04978">
    <property type="entry name" value="MST"/>
    <property type="match status" value="1"/>
</dbReference>
<dbReference type="InterPro" id="IPR034660">
    <property type="entry name" value="DinB/YfiT-like"/>
</dbReference>
<dbReference type="Gene3D" id="1.20.120.450">
    <property type="entry name" value="dinb family like domain"/>
    <property type="match status" value="1"/>
</dbReference>
<sequence>MTTTETPERQEPALDADELSMLVGWLEYHRETLALKCAGLTDEQLRTASMPPSGLTLMGLMRHMSEVEQHWFSNVFGGEQGAPHYYTDEDPDGDFHPGPEDTFEEALATWRGEIAKARAHAEGHTLDDLSAGTSRGGQHFNLRWVYTHMIEEYARHNGHADLLREGVDGTTGD</sequence>
<dbReference type="InterPro" id="IPR007061">
    <property type="entry name" value="MST-like"/>
</dbReference>
<dbReference type="EMBL" id="CP108253">
    <property type="protein sequence ID" value="WTU43658.1"/>
    <property type="molecule type" value="Genomic_DNA"/>
</dbReference>
<protein>
    <submittedName>
        <fullName evidence="1">DinB family protein</fullName>
    </submittedName>
</protein>
<organism evidence="1">
    <name type="scientific">Streptomyces sp. NBC_00060</name>
    <dbReference type="NCBI Taxonomy" id="2975636"/>
    <lineage>
        <taxon>Bacteria</taxon>
        <taxon>Bacillati</taxon>
        <taxon>Actinomycetota</taxon>
        <taxon>Actinomycetes</taxon>
        <taxon>Kitasatosporales</taxon>
        <taxon>Streptomycetaceae</taxon>
        <taxon>Streptomyces</taxon>
    </lineage>
</organism>
<name>A0AAU2H8A3_9ACTN</name>
<reference evidence="1" key="1">
    <citation type="submission" date="2022-10" db="EMBL/GenBank/DDBJ databases">
        <title>The complete genomes of actinobacterial strains from the NBC collection.</title>
        <authorList>
            <person name="Joergensen T.S."/>
            <person name="Alvarez Arevalo M."/>
            <person name="Sterndorff E.B."/>
            <person name="Faurdal D."/>
            <person name="Vuksanovic O."/>
            <person name="Mourched A.-S."/>
            <person name="Charusanti P."/>
            <person name="Shaw S."/>
            <person name="Blin K."/>
            <person name="Weber T."/>
        </authorList>
    </citation>
    <scope>NUCLEOTIDE SEQUENCE</scope>
    <source>
        <strain evidence="1">NBC_00060</strain>
    </source>
</reference>
<gene>
    <name evidence="1" type="ORF">OHV25_30850</name>
</gene>